<dbReference type="AlphaFoldDB" id="A0A3B0YB29"/>
<keyword evidence="1" id="KW-0175">Coiled coil</keyword>
<evidence type="ECO:0000259" key="2">
    <source>
        <dbReference type="Pfam" id="PF20003"/>
    </source>
</evidence>
<dbReference type="EMBL" id="UOFL01000143">
    <property type="protein sequence ID" value="VAW78045.1"/>
    <property type="molecule type" value="Genomic_DNA"/>
</dbReference>
<name>A0A3B0YB29_9ZZZZ</name>
<feature type="domain" description="FtsH ternary system" evidence="2">
    <location>
        <begin position="1"/>
        <end position="192"/>
    </location>
</feature>
<accession>A0A3B0YB29</accession>
<sequence>MSQLFRIQLKTTVSRDISASDSVSYPLELTEILPQSEMLDLFKQSLLNKGWRQEEDGRLSNTGSVGETLVIDLESKTLVARLDSEKNVSTEVSIDQTVDAWEKEEAQSYGKSLLDEKVQGVENKLDNESNQLQQSLTQQLIDSEQQRMQLINEAVQDVYRDALTRKAGQLGEIVSVDESTNSSGEYELVIKVTQ</sequence>
<evidence type="ECO:0000256" key="1">
    <source>
        <dbReference type="SAM" id="Coils"/>
    </source>
</evidence>
<dbReference type="InterPro" id="IPR045484">
    <property type="entry name" value="fvmX5"/>
</dbReference>
<gene>
    <name evidence="3" type="ORF">MNBD_GAMMA12-3886</name>
</gene>
<proteinExistence type="predicted"/>
<feature type="coiled-coil region" evidence="1">
    <location>
        <begin position="111"/>
        <end position="153"/>
    </location>
</feature>
<protein>
    <recommendedName>
        <fullName evidence="2">FtsH ternary system domain-containing protein</fullName>
    </recommendedName>
</protein>
<reference evidence="3" key="1">
    <citation type="submission" date="2018-06" db="EMBL/GenBank/DDBJ databases">
        <authorList>
            <person name="Zhirakovskaya E."/>
        </authorList>
    </citation>
    <scope>NUCLEOTIDE SEQUENCE</scope>
</reference>
<evidence type="ECO:0000313" key="3">
    <source>
        <dbReference type="EMBL" id="VAW78045.1"/>
    </source>
</evidence>
<organism evidence="3">
    <name type="scientific">hydrothermal vent metagenome</name>
    <dbReference type="NCBI Taxonomy" id="652676"/>
    <lineage>
        <taxon>unclassified sequences</taxon>
        <taxon>metagenomes</taxon>
        <taxon>ecological metagenomes</taxon>
    </lineage>
</organism>
<dbReference type="Pfam" id="PF20003">
    <property type="entry name" value="fvmX5"/>
    <property type="match status" value="1"/>
</dbReference>